<dbReference type="AlphaFoldDB" id="A0A0C9ZLQ5"/>
<evidence type="ECO:0000313" key="2">
    <source>
        <dbReference type="EMBL" id="KIK26839.1"/>
    </source>
</evidence>
<protein>
    <submittedName>
        <fullName evidence="2">Uncharacterized protein</fullName>
    </submittedName>
</protein>
<reference evidence="2 3" key="1">
    <citation type="submission" date="2014-04" db="EMBL/GenBank/DDBJ databases">
        <authorList>
            <consortium name="DOE Joint Genome Institute"/>
            <person name="Kuo A."/>
            <person name="Kohler A."/>
            <person name="Costa M.D."/>
            <person name="Nagy L.G."/>
            <person name="Floudas D."/>
            <person name="Copeland A."/>
            <person name="Barry K.W."/>
            <person name="Cichocki N."/>
            <person name="Veneault-Fourrey C."/>
            <person name="LaButti K."/>
            <person name="Lindquist E.A."/>
            <person name="Lipzen A."/>
            <person name="Lundell T."/>
            <person name="Morin E."/>
            <person name="Murat C."/>
            <person name="Sun H."/>
            <person name="Tunlid A."/>
            <person name="Henrissat B."/>
            <person name="Grigoriev I.V."/>
            <person name="Hibbett D.S."/>
            <person name="Martin F."/>
            <person name="Nordberg H.P."/>
            <person name="Cantor M.N."/>
            <person name="Hua S.X."/>
        </authorList>
    </citation>
    <scope>NUCLEOTIDE SEQUENCE [LARGE SCALE GENOMIC DNA]</scope>
    <source>
        <strain evidence="2 3">441</strain>
    </source>
</reference>
<feature type="region of interest" description="Disordered" evidence="1">
    <location>
        <begin position="318"/>
        <end position="344"/>
    </location>
</feature>
<dbReference type="OrthoDB" id="2693404at2759"/>
<feature type="compositionally biased region" description="Polar residues" evidence="1">
    <location>
        <begin position="152"/>
        <end position="173"/>
    </location>
</feature>
<sequence length="542" mass="59407">MKCIKSGKTDSCIIQERCPRKRGNSAPPASARDIGCSAEQKKQDTQPCLKRTQACKRANSEATQPAVHQPKRQRSTQIRMQPIHDHLLDQIPEEDEEELAPVLSSAVLQSTAEFFDAISNHGPGVDSEVSDSGGEEVIDINVDDDNCNDSDPLSSESEDGNITQAVRSGQWQHRTAIKPAQRPGKSKKDTTSKGRVAAKLTSSNYDPETCAFDIQCAVCLPDGGNSPFKISSTVTLDELHITVSEKLHHFPGLISLCYRLDSDKAKFGATSIQSEEELDLFKTRMHTLIVPQRLPSGKLSTRPLKAVLVFFEDVSTADAKSPSTTTSNGNKAKPSSSPSSTLEGTTRLQKLVEDLQKHWRCKKHSKGPESPVYCYSPSGANICYPLTHANISYWAVEIMDDNGCGRVMVDRKPPGIIYKDVRPRSRSSNPPVPASHPSSLPYGSYPPPFFVLPPWGPPGFQGGNYTPSQPNEFPSHTSFNVPPANPSTSVANIPNIVDWFTFLDQHEQQNKDGITFSPYGTMLWCGQLFLQECKGERGKAVG</sequence>
<reference evidence="3" key="2">
    <citation type="submission" date="2015-01" db="EMBL/GenBank/DDBJ databases">
        <title>Evolutionary Origins and Diversification of the Mycorrhizal Mutualists.</title>
        <authorList>
            <consortium name="DOE Joint Genome Institute"/>
            <consortium name="Mycorrhizal Genomics Consortium"/>
            <person name="Kohler A."/>
            <person name="Kuo A."/>
            <person name="Nagy L.G."/>
            <person name="Floudas D."/>
            <person name="Copeland A."/>
            <person name="Barry K.W."/>
            <person name="Cichocki N."/>
            <person name="Veneault-Fourrey C."/>
            <person name="LaButti K."/>
            <person name="Lindquist E.A."/>
            <person name="Lipzen A."/>
            <person name="Lundell T."/>
            <person name="Morin E."/>
            <person name="Murat C."/>
            <person name="Riley R."/>
            <person name="Ohm R."/>
            <person name="Sun H."/>
            <person name="Tunlid A."/>
            <person name="Henrissat B."/>
            <person name="Grigoriev I.V."/>
            <person name="Hibbett D.S."/>
            <person name="Martin F."/>
        </authorList>
    </citation>
    <scope>NUCLEOTIDE SEQUENCE [LARGE SCALE GENOMIC DNA]</scope>
    <source>
        <strain evidence="3">441</strain>
    </source>
</reference>
<accession>A0A0C9ZLQ5</accession>
<gene>
    <name evidence="2" type="ORF">PISMIDRAFT_8627</name>
</gene>
<feature type="region of interest" description="Disordered" evidence="1">
    <location>
        <begin position="418"/>
        <end position="438"/>
    </location>
</feature>
<proteinExistence type="predicted"/>
<dbReference type="Proteomes" id="UP000054018">
    <property type="component" value="Unassembled WGS sequence"/>
</dbReference>
<evidence type="ECO:0000313" key="3">
    <source>
        <dbReference type="Proteomes" id="UP000054018"/>
    </source>
</evidence>
<feature type="region of interest" description="Disordered" evidence="1">
    <location>
        <begin position="18"/>
        <end position="43"/>
    </location>
</feature>
<keyword evidence="3" id="KW-1185">Reference proteome</keyword>
<dbReference type="HOGENOM" id="CLU_516901_0_0_1"/>
<feature type="compositionally biased region" description="Polar residues" evidence="1">
    <location>
        <begin position="321"/>
        <end position="344"/>
    </location>
</feature>
<name>A0A0C9ZLQ5_9AGAM</name>
<dbReference type="EMBL" id="KN833699">
    <property type="protein sequence ID" value="KIK26839.1"/>
    <property type="molecule type" value="Genomic_DNA"/>
</dbReference>
<feature type="region of interest" description="Disordered" evidence="1">
    <location>
        <begin position="141"/>
        <end position="199"/>
    </location>
</feature>
<organism evidence="2 3">
    <name type="scientific">Pisolithus microcarpus 441</name>
    <dbReference type="NCBI Taxonomy" id="765257"/>
    <lineage>
        <taxon>Eukaryota</taxon>
        <taxon>Fungi</taxon>
        <taxon>Dikarya</taxon>
        <taxon>Basidiomycota</taxon>
        <taxon>Agaricomycotina</taxon>
        <taxon>Agaricomycetes</taxon>
        <taxon>Agaricomycetidae</taxon>
        <taxon>Boletales</taxon>
        <taxon>Sclerodermatineae</taxon>
        <taxon>Pisolithaceae</taxon>
        <taxon>Pisolithus</taxon>
    </lineage>
</organism>
<evidence type="ECO:0000256" key="1">
    <source>
        <dbReference type="SAM" id="MobiDB-lite"/>
    </source>
</evidence>